<feature type="compositionally biased region" description="Basic residues" evidence="1">
    <location>
        <begin position="121"/>
        <end position="133"/>
    </location>
</feature>
<feature type="region of interest" description="Disordered" evidence="1">
    <location>
        <begin position="103"/>
        <end position="133"/>
    </location>
</feature>
<name>A0A0A9CQ31_ARUDO</name>
<accession>A0A0A9CQ31</accession>
<evidence type="ECO:0000256" key="1">
    <source>
        <dbReference type="SAM" id="MobiDB-lite"/>
    </source>
</evidence>
<organism evidence="2">
    <name type="scientific">Arundo donax</name>
    <name type="common">Giant reed</name>
    <name type="synonym">Donax arundinaceus</name>
    <dbReference type="NCBI Taxonomy" id="35708"/>
    <lineage>
        <taxon>Eukaryota</taxon>
        <taxon>Viridiplantae</taxon>
        <taxon>Streptophyta</taxon>
        <taxon>Embryophyta</taxon>
        <taxon>Tracheophyta</taxon>
        <taxon>Spermatophyta</taxon>
        <taxon>Magnoliopsida</taxon>
        <taxon>Liliopsida</taxon>
        <taxon>Poales</taxon>
        <taxon>Poaceae</taxon>
        <taxon>PACMAD clade</taxon>
        <taxon>Arundinoideae</taxon>
        <taxon>Arundineae</taxon>
        <taxon>Arundo</taxon>
    </lineage>
</organism>
<reference evidence="2" key="1">
    <citation type="submission" date="2014-09" db="EMBL/GenBank/DDBJ databases">
        <authorList>
            <person name="Magalhaes I.L.F."/>
            <person name="Oliveira U."/>
            <person name="Santos F.R."/>
            <person name="Vidigal T.H.D.A."/>
            <person name="Brescovit A.D."/>
            <person name="Santos A.J."/>
        </authorList>
    </citation>
    <scope>NUCLEOTIDE SEQUENCE</scope>
    <source>
        <tissue evidence="2">Shoot tissue taken approximately 20 cm above the soil surface</tissue>
    </source>
</reference>
<dbReference type="AlphaFoldDB" id="A0A0A9CQ31"/>
<sequence length="133" mass="15148">MSCCNQYIVVLDLHHGKDSTHYICNDLVNSICLSVSSKKRFACSIHFFFQAQLFLFVCLINICTHRERAQLKSKDETIHDLEEQIKDFKFSIKLQKSIEKKDGLKGGTLVPLPVVSDSGGKAKRSSRTSKRRN</sequence>
<evidence type="ECO:0000313" key="2">
    <source>
        <dbReference type="EMBL" id="JAD77671.1"/>
    </source>
</evidence>
<protein>
    <submittedName>
        <fullName evidence="2">Uncharacterized protein</fullName>
    </submittedName>
</protein>
<reference evidence="2" key="2">
    <citation type="journal article" date="2015" name="Data Brief">
        <title>Shoot transcriptome of the giant reed, Arundo donax.</title>
        <authorList>
            <person name="Barrero R.A."/>
            <person name="Guerrero F.D."/>
            <person name="Moolhuijzen P."/>
            <person name="Goolsby J.A."/>
            <person name="Tidwell J."/>
            <person name="Bellgard S.E."/>
            <person name="Bellgard M.I."/>
        </authorList>
    </citation>
    <scope>NUCLEOTIDE SEQUENCE</scope>
    <source>
        <tissue evidence="2">Shoot tissue taken approximately 20 cm above the soil surface</tissue>
    </source>
</reference>
<proteinExistence type="predicted"/>
<dbReference type="EMBL" id="GBRH01220224">
    <property type="protein sequence ID" value="JAD77671.1"/>
    <property type="molecule type" value="Transcribed_RNA"/>
</dbReference>